<comment type="caution">
    <text evidence="2">The sequence shown here is derived from an EMBL/GenBank/DDBJ whole genome shotgun (WGS) entry which is preliminary data.</text>
</comment>
<dbReference type="EMBL" id="VEPZ02000307">
    <property type="protein sequence ID" value="KAE8727556.1"/>
    <property type="molecule type" value="Genomic_DNA"/>
</dbReference>
<name>A0A6A3CFP3_HIBSY</name>
<protein>
    <recommendedName>
        <fullName evidence="1">Reverse transcriptase zinc-binding domain-containing protein</fullName>
    </recommendedName>
</protein>
<dbReference type="Gene3D" id="3.30.200.20">
    <property type="entry name" value="Phosphorylase Kinase, domain 1"/>
    <property type="match status" value="1"/>
</dbReference>
<dbReference type="Proteomes" id="UP000436088">
    <property type="component" value="Unassembled WGS sequence"/>
</dbReference>
<dbReference type="Pfam" id="PF13966">
    <property type="entry name" value="zf-RVT"/>
    <property type="match status" value="1"/>
</dbReference>
<evidence type="ECO:0000313" key="2">
    <source>
        <dbReference type="EMBL" id="KAE8727556.1"/>
    </source>
</evidence>
<reference evidence="2" key="1">
    <citation type="submission" date="2019-09" db="EMBL/GenBank/DDBJ databases">
        <title>Draft genome information of white flower Hibiscus syriacus.</title>
        <authorList>
            <person name="Kim Y.-M."/>
        </authorList>
    </citation>
    <scope>NUCLEOTIDE SEQUENCE [LARGE SCALE GENOMIC DNA]</scope>
    <source>
        <strain evidence="2">YM2019G1</strain>
    </source>
</reference>
<evidence type="ECO:0000313" key="3">
    <source>
        <dbReference type="Proteomes" id="UP000436088"/>
    </source>
</evidence>
<gene>
    <name evidence="2" type="ORF">F3Y22_tig00005459pilonHSYRG00268</name>
</gene>
<accession>A0A6A3CFP3</accession>
<dbReference type="AlphaFoldDB" id="A0A6A3CFP3"/>
<dbReference type="InterPro" id="IPR026960">
    <property type="entry name" value="RVT-Znf"/>
</dbReference>
<keyword evidence="3" id="KW-1185">Reference proteome</keyword>
<evidence type="ECO:0000259" key="1">
    <source>
        <dbReference type="Pfam" id="PF13966"/>
    </source>
</evidence>
<sequence length="184" mass="21448">MLDRLATKDRLLRFGFEVDGLCVLCREEDESRNHLFFECAFSVRLWKVILSMCGDRHTVGDWDKVSQWDRKGNSFSSFILKIAWNAFLYFILEERDRMYFKNVLRDEEELLECIKGIVQIIANVSSYSNVIGLHNIYKDQTDVHLMLELFSDSELFDRVIAKMKNSKVGAVAVVMQTAWVNSDS</sequence>
<organism evidence="2 3">
    <name type="scientific">Hibiscus syriacus</name>
    <name type="common">Rose of Sharon</name>
    <dbReference type="NCBI Taxonomy" id="106335"/>
    <lineage>
        <taxon>Eukaryota</taxon>
        <taxon>Viridiplantae</taxon>
        <taxon>Streptophyta</taxon>
        <taxon>Embryophyta</taxon>
        <taxon>Tracheophyta</taxon>
        <taxon>Spermatophyta</taxon>
        <taxon>Magnoliopsida</taxon>
        <taxon>eudicotyledons</taxon>
        <taxon>Gunneridae</taxon>
        <taxon>Pentapetalae</taxon>
        <taxon>rosids</taxon>
        <taxon>malvids</taxon>
        <taxon>Malvales</taxon>
        <taxon>Malvaceae</taxon>
        <taxon>Malvoideae</taxon>
        <taxon>Hibiscus</taxon>
    </lineage>
</organism>
<feature type="domain" description="Reverse transcriptase zinc-binding" evidence="1">
    <location>
        <begin position="3"/>
        <end position="46"/>
    </location>
</feature>
<proteinExistence type="predicted"/>